<dbReference type="RefSeq" id="WP_094996569.1">
    <property type="nucleotide sequence ID" value="NZ_CP022957.1"/>
</dbReference>
<gene>
    <name evidence="1" type="ORF">CJ263_06765</name>
</gene>
<dbReference type="InterPro" id="IPR000086">
    <property type="entry name" value="NUDIX_hydrolase_dom"/>
</dbReference>
<dbReference type="Pfam" id="PF00293">
    <property type="entry name" value="NUDIX"/>
    <property type="match status" value="1"/>
</dbReference>
<dbReference type="CDD" id="cd18873">
    <property type="entry name" value="NUDIX_NadM_like"/>
    <property type="match status" value="1"/>
</dbReference>
<name>A0A223V4L5_9FLAO</name>
<dbReference type="InterPro" id="IPR015797">
    <property type="entry name" value="NUDIX_hydrolase-like_dom_sf"/>
</dbReference>
<dbReference type="PROSITE" id="PS51462">
    <property type="entry name" value="NUDIX"/>
    <property type="match status" value="1"/>
</dbReference>
<dbReference type="Pfam" id="PF21906">
    <property type="entry name" value="WHD_NrtR"/>
    <property type="match status" value="1"/>
</dbReference>
<dbReference type="PANTHER" id="PTHR43736">
    <property type="entry name" value="ADP-RIBOSE PYROPHOSPHATASE"/>
    <property type="match status" value="1"/>
</dbReference>
<dbReference type="EMBL" id="CP022957">
    <property type="protein sequence ID" value="ASV29948.1"/>
    <property type="molecule type" value="Genomic_DNA"/>
</dbReference>
<proteinExistence type="predicted"/>
<dbReference type="SUPFAM" id="SSF55811">
    <property type="entry name" value="Nudix"/>
    <property type="match status" value="1"/>
</dbReference>
<dbReference type="OrthoDB" id="9786141at2"/>
<dbReference type="Proteomes" id="UP000215244">
    <property type="component" value="Chromosome"/>
</dbReference>
<evidence type="ECO:0000313" key="2">
    <source>
        <dbReference type="Proteomes" id="UP000215244"/>
    </source>
</evidence>
<accession>A0A223V4L5</accession>
<dbReference type="AlphaFoldDB" id="A0A223V4L5"/>
<keyword evidence="2" id="KW-1185">Reference proteome</keyword>
<sequence length="257" mass="29531">MTQFTTETLEFIREELNSCIPQLSINCVIFRFDGEALQVAVVQQVHADMWTIPGGFVRQTEDIDLAAKRILFEQTQLDNLLLSQFGTFGAAQREFAQEISRFSTLGFPEELIKWISQRFVTIGYYSIVGQEQIGLETGPFFKEVKWINVLESDHLAMDHPQLVSEALLTLRSELQSRPLITNFMPEIFTIPELQKLFEAILGRPVDRGNFRQRILKSKILIKIGQSKEKTGSRPPILYKLNEKKYLDSLTQDVKLGF</sequence>
<dbReference type="InterPro" id="IPR054105">
    <property type="entry name" value="WHD_NrtR"/>
</dbReference>
<dbReference type="SUPFAM" id="SSF46785">
    <property type="entry name" value="Winged helix' DNA-binding domain"/>
    <property type="match status" value="1"/>
</dbReference>
<organism evidence="1 2">
    <name type="scientific">Maribacter cobaltidurans</name>
    <dbReference type="NCBI Taxonomy" id="1178778"/>
    <lineage>
        <taxon>Bacteria</taxon>
        <taxon>Pseudomonadati</taxon>
        <taxon>Bacteroidota</taxon>
        <taxon>Flavobacteriia</taxon>
        <taxon>Flavobacteriales</taxon>
        <taxon>Flavobacteriaceae</taxon>
        <taxon>Maribacter</taxon>
    </lineage>
</organism>
<dbReference type="Gene3D" id="1.10.10.10">
    <property type="entry name" value="Winged helix-like DNA-binding domain superfamily/Winged helix DNA-binding domain"/>
    <property type="match status" value="1"/>
</dbReference>
<dbReference type="InterPro" id="IPR036390">
    <property type="entry name" value="WH_DNA-bd_sf"/>
</dbReference>
<dbReference type="InterPro" id="IPR036388">
    <property type="entry name" value="WH-like_DNA-bd_sf"/>
</dbReference>
<evidence type="ECO:0000313" key="1">
    <source>
        <dbReference type="EMBL" id="ASV29948.1"/>
    </source>
</evidence>
<dbReference type="PANTHER" id="PTHR43736:SF4">
    <property type="entry name" value="SLR1690 PROTEIN"/>
    <property type="match status" value="1"/>
</dbReference>
<protein>
    <submittedName>
        <fullName evidence="1">Uncharacterized protein</fullName>
    </submittedName>
</protein>
<dbReference type="KEGG" id="marb:CJ263_06765"/>
<reference evidence="1 2" key="1">
    <citation type="submission" date="2017-08" db="EMBL/GenBank/DDBJ databases">
        <title>The complete genome sequence of Maribacter sp. B1, isolated from deep-sea sediment.</title>
        <authorList>
            <person name="Wu Y.-H."/>
            <person name="Cheng H."/>
            <person name="Xu X.-W."/>
        </authorList>
    </citation>
    <scope>NUCLEOTIDE SEQUENCE [LARGE SCALE GENOMIC DNA]</scope>
    <source>
        <strain evidence="1 2">B1</strain>
    </source>
</reference>
<dbReference type="Gene3D" id="3.90.79.10">
    <property type="entry name" value="Nucleoside Triphosphate Pyrophosphohydrolase"/>
    <property type="match status" value="1"/>
</dbReference>